<dbReference type="InterPro" id="IPR024047">
    <property type="entry name" value="MM3350-like_sf"/>
</dbReference>
<dbReference type="EMBL" id="FTNZ01000002">
    <property type="protein sequence ID" value="SIS31380.1"/>
    <property type="molecule type" value="Genomic_DNA"/>
</dbReference>
<evidence type="ECO:0000313" key="3">
    <source>
        <dbReference type="EMBL" id="AZA99661.1"/>
    </source>
</evidence>
<evidence type="ECO:0000313" key="5">
    <source>
        <dbReference type="Proteomes" id="UP000186106"/>
    </source>
</evidence>
<protein>
    <submittedName>
        <fullName evidence="4">PRiA4b ORF-3-like protein</fullName>
    </submittedName>
</protein>
<gene>
    <name evidence="3" type="ORF">EG359_08565</name>
    <name evidence="4" type="ORF">SAMN05421768_102358</name>
</gene>
<feature type="domain" description="Plasmid pRiA4b Orf3-like" evidence="2">
    <location>
        <begin position="2"/>
        <end position="123"/>
    </location>
</feature>
<proteinExistence type="predicted"/>
<evidence type="ECO:0000313" key="6">
    <source>
        <dbReference type="Proteomes" id="UP000279541"/>
    </source>
</evidence>
<dbReference type="OrthoDB" id="666725at2"/>
<feature type="compositionally biased region" description="Acidic residues" evidence="1">
    <location>
        <begin position="169"/>
        <end position="198"/>
    </location>
</feature>
<dbReference type="SUPFAM" id="SSF159941">
    <property type="entry name" value="MM3350-like"/>
    <property type="match status" value="1"/>
</dbReference>
<dbReference type="Pfam" id="PF07929">
    <property type="entry name" value="PRiA4_ORF3"/>
    <property type="match status" value="1"/>
</dbReference>
<reference evidence="3 6" key="2">
    <citation type="submission" date="2018-11" db="EMBL/GenBank/DDBJ databases">
        <title>Proposal to divide the Flavobacteriaceae and reorganize its genera based on Amino Acid Identity values calculated from whole genome sequences.</title>
        <authorList>
            <person name="Nicholson A.C."/>
            <person name="Gulvik C.A."/>
            <person name="Whitney A.M."/>
            <person name="Humrighouse B.W."/>
            <person name="Bell M."/>
            <person name="Holmes B."/>
            <person name="Steigerwalt A.G."/>
            <person name="Villarma A."/>
            <person name="Sheth M."/>
            <person name="Batra D."/>
            <person name="Pryor J."/>
            <person name="Bernardet J.-F."/>
            <person name="Hugo C."/>
            <person name="Kampfer P."/>
            <person name="Newman J."/>
            <person name="McQuiston J.R."/>
        </authorList>
    </citation>
    <scope>NUCLEOTIDE SEQUENCE [LARGE SCALE GENOMIC DNA]</scope>
    <source>
        <strain evidence="3 6">DSM 16927</strain>
    </source>
</reference>
<accession>A0A1N7I2V9</accession>
<dbReference type="AlphaFoldDB" id="A0A1N7I2V9"/>
<keyword evidence="6" id="KW-1185">Reference proteome</keyword>
<dbReference type="KEGG" id="cjt:EG359_08565"/>
<evidence type="ECO:0000256" key="1">
    <source>
        <dbReference type="SAM" id="MobiDB-lite"/>
    </source>
</evidence>
<dbReference type="RefSeq" id="WP_076352429.1">
    <property type="nucleotide sequence ID" value="NZ_CAMIMN010000259.1"/>
</dbReference>
<evidence type="ECO:0000259" key="2">
    <source>
        <dbReference type="Pfam" id="PF07929"/>
    </source>
</evidence>
<dbReference type="Gene3D" id="3.10.290.30">
    <property type="entry name" value="MM3350-like"/>
    <property type="match status" value="1"/>
</dbReference>
<name>A0A1N7I2V9_9FLAO</name>
<reference evidence="4 5" key="1">
    <citation type="submission" date="2017-01" db="EMBL/GenBank/DDBJ databases">
        <authorList>
            <person name="Mah S.A."/>
            <person name="Swanson W.J."/>
            <person name="Moy G.W."/>
            <person name="Vacquier V.D."/>
        </authorList>
    </citation>
    <scope>NUCLEOTIDE SEQUENCE [LARGE SCALE GENOMIC DNA]</scope>
    <source>
        <strain evidence="4 5">DSM 16927</strain>
    </source>
</reference>
<feature type="region of interest" description="Disordered" evidence="1">
    <location>
        <begin position="162"/>
        <end position="198"/>
    </location>
</feature>
<dbReference type="Proteomes" id="UP000186106">
    <property type="component" value="Unassembled WGS sequence"/>
</dbReference>
<organism evidence="4 5">
    <name type="scientific">Chryseobacterium joostei</name>
    <dbReference type="NCBI Taxonomy" id="112234"/>
    <lineage>
        <taxon>Bacteria</taxon>
        <taxon>Pseudomonadati</taxon>
        <taxon>Bacteroidota</taxon>
        <taxon>Flavobacteriia</taxon>
        <taxon>Flavobacteriales</taxon>
        <taxon>Weeksellaceae</taxon>
        <taxon>Chryseobacterium group</taxon>
        <taxon>Chryseobacterium</taxon>
    </lineage>
</organism>
<sequence>MVYKIRVILDAKEDIFRDIEVKGKQTLWNLHLGIKSAFNLQGEELSAFNLLESDGTIVKSVPLEDMSDDGDGEIMSDVYIDEAFESVGDKAQFQYGLLDLWEFYCELVEIIDEKKGVAYPITVFRFGNVPLKAPSKSGNAGGSKKKSAMPLMDDDFSFDDDFVAGGNFSDEDDSFDDDEEEDYNDDVFDDEDDNDDER</sequence>
<dbReference type="EMBL" id="CP033926">
    <property type="protein sequence ID" value="AZA99661.1"/>
    <property type="molecule type" value="Genomic_DNA"/>
</dbReference>
<dbReference type="InterPro" id="IPR012912">
    <property type="entry name" value="Plasmid_pRiA4b_Orf3-like"/>
</dbReference>
<dbReference type="Proteomes" id="UP000279541">
    <property type="component" value="Chromosome"/>
</dbReference>
<dbReference type="STRING" id="112234.SAMN05421768_102358"/>
<evidence type="ECO:0000313" key="4">
    <source>
        <dbReference type="EMBL" id="SIS31380.1"/>
    </source>
</evidence>